<evidence type="ECO:0000256" key="2">
    <source>
        <dbReference type="ARBA" id="ARBA00022448"/>
    </source>
</evidence>
<evidence type="ECO:0000256" key="5">
    <source>
        <dbReference type="ARBA" id="ARBA00022989"/>
    </source>
</evidence>
<dbReference type="PANTHER" id="PTHR23522">
    <property type="entry name" value="BLL5896 PROTEIN"/>
    <property type="match status" value="1"/>
</dbReference>
<feature type="transmembrane region" description="Helical" evidence="7">
    <location>
        <begin position="55"/>
        <end position="75"/>
    </location>
</feature>
<dbReference type="Pfam" id="PF12832">
    <property type="entry name" value="MFS_1_like"/>
    <property type="match status" value="1"/>
</dbReference>
<evidence type="ECO:0000313" key="9">
    <source>
        <dbReference type="EMBL" id="KWW22613.1"/>
    </source>
</evidence>
<dbReference type="InterPro" id="IPR036259">
    <property type="entry name" value="MFS_trans_sf"/>
</dbReference>
<sequence length="406" mass="44417">MTAWGKLDLEKQIRANIVSLKVFYLFSFFAVGSLTPLLSVYLANEAGLSGLEIGSIMSVGPIVMILFQPIWGIVCDWSGKPAKILALTSLLAGVFGLGYLLFEPYLLLVAVAIALAVFQSAIIPVSDSITLQYTTRIKSNYGKIRLFGSLGFGVAVFMMGKLSESFIGPAVIFYAFFFGLLVAAILALRLPEEPPKGKVKVFSGMKELFKMKRFLIFLAITFLLFGPNLANNVYYGLFVEARGGTYTGIGIAFLLAVLSEIPFMRMAGSWIHRIGLLPITLLAGAGSLIRWGLYFSEPSLATVYVTSVIQGFSLGLFIPAALQYIRKVVPAHITVTAITLYSAIGNGLGNWFSTFTGGIILDHSGIYAVYFFYGVLTLIGMLLTIWLMRLDNEHKVPRIKADKLEM</sequence>
<keyword evidence="6 7" id="KW-0472">Membrane</keyword>
<gene>
    <name evidence="9" type="ORF">AS888_12150</name>
</gene>
<feature type="transmembrane region" description="Helical" evidence="7">
    <location>
        <begin position="166"/>
        <end position="188"/>
    </location>
</feature>
<feature type="transmembrane region" description="Helical" evidence="7">
    <location>
        <begin position="243"/>
        <end position="263"/>
    </location>
</feature>
<evidence type="ECO:0000256" key="1">
    <source>
        <dbReference type="ARBA" id="ARBA00004651"/>
    </source>
</evidence>
<name>A0A109N3B8_9BACI</name>
<organism evidence="9 10">
    <name type="scientific">Peribacillus simplex</name>
    <dbReference type="NCBI Taxonomy" id="1478"/>
    <lineage>
        <taxon>Bacteria</taxon>
        <taxon>Bacillati</taxon>
        <taxon>Bacillota</taxon>
        <taxon>Bacilli</taxon>
        <taxon>Bacillales</taxon>
        <taxon>Bacillaceae</taxon>
        <taxon>Peribacillus</taxon>
    </lineage>
</organism>
<evidence type="ECO:0000259" key="8">
    <source>
        <dbReference type="PROSITE" id="PS50850"/>
    </source>
</evidence>
<comment type="caution">
    <text evidence="9">The sequence shown here is derived from an EMBL/GenBank/DDBJ whole genome shotgun (WGS) entry which is preliminary data.</text>
</comment>
<proteinExistence type="predicted"/>
<comment type="subcellular location">
    <subcellularLocation>
        <location evidence="1">Cell membrane</location>
        <topology evidence="1">Multi-pass membrane protein</topology>
    </subcellularLocation>
</comment>
<feature type="transmembrane region" description="Helical" evidence="7">
    <location>
        <begin position="144"/>
        <end position="160"/>
    </location>
</feature>
<keyword evidence="5 7" id="KW-1133">Transmembrane helix</keyword>
<keyword evidence="3" id="KW-1003">Cell membrane</keyword>
<evidence type="ECO:0000256" key="7">
    <source>
        <dbReference type="SAM" id="Phobius"/>
    </source>
</evidence>
<dbReference type="Proteomes" id="UP000064189">
    <property type="component" value="Unassembled WGS sequence"/>
</dbReference>
<dbReference type="SUPFAM" id="SSF103473">
    <property type="entry name" value="MFS general substrate transporter"/>
    <property type="match status" value="1"/>
</dbReference>
<feature type="domain" description="Major facilitator superfamily (MFS) profile" evidence="8">
    <location>
        <begin position="16"/>
        <end position="392"/>
    </location>
</feature>
<keyword evidence="10" id="KW-1185">Reference proteome</keyword>
<feature type="transmembrane region" description="Helical" evidence="7">
    <location>
        <begin position="301"/>
        <end position="322"/>
    </location>
</feature>
<keyword evidence="2" id="KW-0813">Transport</keyword>
<feature type="transmembrane region" description="Helical" evidence="7">
    <location>
        <begin position="214"/>
        <end position="237"/>
    </location>
</feature>
<keyword evidence="4 7" id="KW-0812">Transmembrane</keyword>
<evidence type="ECO:0000256" key="6">
    <source>
        <dbReference type="ARBA" id="ARBA00023136"/>
    </source>
</evidence>
<dbReference type="InterPro" id="IPR024989">
    <property type="entry name" value="MFS_assoc_dom"/>
</dbReference>
<dbReference type="PROSITE" id="PS50850">
    <property type="entry name" value="MFS"/>
    <property type="match status" value="1"/>
</dbReference>
<protein>
    <submittedName>
        <fullName evidence="9">MFS transporter</fullName>
    </submittedName>
</protein>
<feature type="transmembrane region" description="Helical" evidence="7">
    <location>
        <begin position="82"/>
        <end position="99"/>
    </location>
</feature>
<dbReference type="GO" id="GO:0015212">
    <property type="term" value="F:cytidine transmembrane transporter activity"/>
    <property type="evidence" value="ECO:0007669"/>
    <property type="project" value="TreeGrafter"/>
</dbReference>
<dbReference type="EMBL" id="LNNH01000003">
    <property type="protein sequence ID" value="KWW22613.1"/>
    <property type="molecule type" value="Genomic_DNA"/>
</dbReference>
<dbReference type="PANTHER" id="PTHR23522:SF4">
    <property type="entry name" value="NUCLEOSIDE PERMEASE NUPG-RELATED"/>
    <property type="match status" value="1"/>
</dbReference>
<dbReference type="Gene3D" id="1.20.1250.20">
    <property type="entry name" value="MFS general substrate transporter like domains"/>
    <property type="match status" value="2"/>
</dbReference>
<feature type="transmembrane region" description="Helical" evidence="7">
    <location>
        <begin position="368"/>
        <end position="388"/>
    </location>
</feature>
<dbReference type="GO" id="GO:0005886">
    <property type="term" value="C:plasma membrane"/>
    <property type="evidence" value="ECO:0007669"/>
    <property type="project" value="UniProtKB-SubCell"/>
</dbReference>
<evidence type="ECO:0000256" key="4">
    <source>
        <dbReference type="ARBA" id="ARBA00022692"/>
    </source>
</evidence>
<evidence type="ECO:0000313" key="10">
    <source>
        <dbReference type="Proteomes" id="UP000064189"/>
    </source>
</evidence>
<feature type="transmembrane region" description="Helical" evidence="7">
    <location>
        <begin position="105"/>
        <end position="123"/>
    </location>
</feature>
<accession>A0A109N3B8</accession>
<feature type="transmembrane region" description="Helical" evidence="7">
    <location>
        <begin position="21"/>
        <end position="43"/>
    </location>
</feature>
<dbReference type="InterPro" id="IPR020846">
    <property type="entry name" value="MFS_dom"/>
</dbReference>
<feature type="transmembrane region" description="Helical" evidence="7">
    <location>
        <begin position="275"/>
        <end position="295"/>
    </location>
</feature>
<dbReference type="GO" id="GO:0015213">
    <property type="term" value="F:uridine transmembrane transporter activity"/>
    <property type="evidence" value="ECO:0007669"/>
    <property type="project" value="TreeGrafter"/>
</dbReference>
<reference evidence="9 10" key="1">
    <citation type="submission" date="2015-11" db="EMBL/GenBank/DDBJ databases">
        <title>Genome Sequence of Bacillus simplex strain VanAntwerpen2.</title>
        <authorList>
            <person name="Couger M.B."/>
        </authorList>
    </citation>
    <scope>NUCLEOTIDE SEQUENCE [LARGE SCALE GENOMIC DNA]</scope>
    <source>
        <strain evidence="9 10">VanAntwerpen02</strain>
    </source>
</reference>
<dbReference type="RefSeq" id="WP_061140361.1">
    <property type="nucleotide sequence ID" value="NZ_LNNH01000003.1"/>
</dbReference>
<dbReference type="AlphaFoldDB" id="A0A109N3B8"/>
<evidence type="ECO:0000256" key="3">
    <source>
        <dbReference type="ARBA" id="ARBA00022475"/>
    </source>
</evidence>